<sequence length="281" mass="31677">MADDVITTFKDDQDALKFKDLLNDFEKASGLTLNASKSKAYCTNVSSNTTLISWGVPMVDIHSETFLYLGVPMNGLDWKEKIANLLKKKHVKTLVRETNRKIQPSKMFKVTEEEVMTPIWLGGFGLINLSKQLLGRRASQGLNLPTGKITIVESPLGKMGFSQEKSEVHSSFAQSVTLDLNSLKAPDQELIKWIQLAGEATPTTALSFSSSSKRYYQAHKKEKLIVPTRTKDDDKTKWRTFWAFFAKQAAKFPGAFHYFHLLQTGHIQHRLGLNSTSKCKF</sequence>
<dbReference type="EMBL" id="BSXS01000425">
    <property type="protein sequence ID" value="GME72455.1"/>
    <property type="molecule type" value="Genomic_DNA"/>
</dbReference>
<protein>
    <submittedName>
        <fullName evidence="1">Unnamed protein product</fullName>
    </submittedName>
</protein>
<dbReference type="Proteomes" id="UP001165064">
    <property type="component" value="Unassembled WGS sequence"/>
</dbReference>
<comment type="caution">
    <text evidence="1">The sequence shown here is derived from an EMBL/GenBank/DDBJ whole genome shotgun (WGS) entry which is preliminary data.</text>
</comment>
<organism evidence="1 2">
    <name type="scientific">Ambrosiozyma monospora</name>
    <name type="common">Yeast</name>
    <name type="synonym">Endomycopsis monosporus</name>
    <dbReference type="NCBI Taxonomy" id="43982"/>
    <lineage>
        <taxon>Eukaryota</taxon>
        <taxon>Fungi</taxon>
        <taxon>Dikarya</taxon>
        <taxon>Ascomycota</taxon>
        <taxon>Saccharomycotina</taxon>
        <taxon>Pichiomycetes</taxon>
        <taxon>Pichiales</taxon>
        <taxon>Pichiaceae</taxon>
        <taxon>Ambrosiozyma</taxon>
    </lineage>
</organism>
<keyword evidence="2" id="KW-1185">Reference proteome</keyword>
<proteinExistence type="predicted"/>
<reference evidence="1" key="1">
    <citation type="submission" date="2023-04" db="EMBL/GenBank/DDBJ databases">
        <title>Ambrosiozyma monospora NBRC 10751.</title>
        <authorList>
            <person name="Ichikawa N."/>
            <person name="Sato H."/>
            <person name="Tonouchi N."/>
        </authorList>
    </citation>
    <scope>NUCLEOTIDE SEQUENCE</scope>
    <source>
        <strain evidence="1">NBRC 10751</strain>
    </source>
</reference>
<evidence type="ECO:0000313" key="2">
    <source>
        <dbReference type="Proteomes" id="UP001165064"/>
    </source>
</evidence>
<accession>A0ACB5STG2</accession>
<evidence type="ECO:0000313" key="1">
    <source>
        <dbReference type="EMBL" id="GME72455.1"/>
    </source>
</evidence>
<name>A0ACB5STG2_AMBMO</name>
<gene>
    <name evidence="1" type="ORF">Amon02_000100000</name>
</gene>